<dbReference type="SUPFAM" id="SSF49373">
    <property type="entry name" value="Invasin/intimin cell-adhesion fragments"/>
    <property type="match status" value="1"/>
</dbReference>
<evidence type="ECO:0000313" key="10">
    <source>
        <dbReference type="Proteomes" id="UP000244441"/>
    </source>
</evidence>
<feature type="domain" description="Glycoside hydrolase family 2 catalytic" evidence="6">
    <location>
        <begin position="314"/>
        <end position="434"/>
    </location>
</feature>
<dbReference type="InterPro" id="IPR051913">
    <property type="entry name" value="GH2_Domain-Containing"/>
</dbReference>
<dbReference type="Pfam" id="PF00703">
    <property type="entry name" value="Glyco_hydro_2"/>
    <property type="match status" value="1"/>
</dbReference>
<dbReference type="GO" id="GO:0004553">
    <property type="term" value="F:hydrolase activity, hydrolyzing O-glycosyl compounds"/>
    <property type="evidence" value="ECO:0007669"/>
    <property type="project" value="InterPro"/>
</dbReference>
<dbReference type="InterPro" id="IPR036156">
    <property type="entry name" value="Beta-gal/glucu_dom_sf"/>
</dbReference>
<geneLocation type="plasmid" evidence="9">
    <name>unnamed1</name>
</geneLocation>
<dbReference type="InterPro" id="IPR006101">
    <property type="entry name" value="Glyco_hydro_2"/>
</dbReference>
<evidence type="ECO:0000256" key="2">
    <source>
        <dbReference type="ARBA" id="ARBA00022801"/>
    </source>
</evidence>
<keyword evidence="10" id="KW-1185">Reference proteome</keyword>
<proteinExistence type="inferred from homology"/>
<dbReference type="PANTHER" id="PTHR42732">
    <property type="entry name" value="BETA-GALACTOSIDASE"/>
    <property type="match status" value="1"/>
</dbReference>
<feature type="chain" id="PRO_5015509272" evidence="4">
    <location>
        <begin position="23"/>
        <end position="780"/>
    </location>
</feature>
<keyword evidence="3" id="KW-0326">Glycosidase</keyword>
<name>A0A2S0VY66_9ALTE</name>
<dbReference type="EMBL" id="CP026605">
    <property type="protein sequence ID" value="AWB69166.1"/>
    <property type="molecule type" value="Genomic_DNA"/>
</dbReference>
<dbReference type="InterPro" id="IPR008964">
    <property type="entry name" value="Invasin/intimin_cell_adhesion"/>
</dbReference>
<feature type="domain" description="DUF4982" evidence="8">
    <location>
        <begin position="611"/>
        <end position="675"/>
    </location>
</feature>
<dbReference type="InterPro" id="IPR013783">
    <property type="entry name" value="Ig-like_fold"/>
</dbReference>
<dbReference type="Pfam" id="PF02837">
    <property type="entry name" value="Glyco_hydro_2_N"/>
    <property type="match status" value="1"/>
</dbReference>
<dbReference type="AlphaFoldDB" id="A0A2S0VY66"/>
<dbReference type="InterPro" id="IPR006103">
    <property type="entry name" value="Glyco_hydro_2_cat"/>
</dbReference>
<keyword evidence="2 9" id="KW-0378">Hydrolase</keyword>
<dbReference type="RefSeq" id="WP_108605203.1">
    <property type="nucleotide sequence ID" value="NZ_CP026605.1"/>
</dbReference>
<dbReference type="Gene3D" id="2.60.120.260">
    <property type="entry name" value="Galactose-binding domain-like"/>
    <property type="match status" value="1"/>
</dbReference>
<feature type="domain" description="Glycoside hydrolase family 2 immunoglobulin-like beta-sandwich" evidence="5">
    <location>
        <begin position="203"/>
        <end position="306"/>
    </location>
</feature>
<dbReference type="PANTHER" id="PTHR42732:SF1">
    <property type="entry name" value="BETA-MANNOSIDASE"/>
    <property type="match status" value="1"/>
</dbReference>
<dbReference type="InterPro" id="IPR006104">
    <property type="entry name" value="Glyco_hydro_2_N"/>
</dbReference>
<keyword evidence="4" id="KW-0732">Signal</keyword>
<dbReference type="InterPro" id="IPR006102">
    <property type="entry name" value="Ig-like_GH2"/>
</dbReference>
<dbReference type="InterPro" id="IPR017853">
    <property type="entry name" value="GH"/>
</dbReference>
<comment type="similarity">
    <text evidence="1">Belongs to the glycosyl hydrolase 2 family.</text>
</comment>
<sequence length="780" mass="87943">MRALLVSCFSFFFLLACSQQTASVVEPIANQLPQRVSLNQGWQFQKTPGKSTAAEPQALDWQTVNIPHTPKVEPLLVNDQWQGIAFYRKSLDLSRYSQNHTLYLRFEGAMNVADVWLGESYLGQHVGGYLPFTFDISEYAGQKNLQLLVRLDNQDNWITGPKPLHLLDFNTYGGIYRDVNLIVKSKLHITDEMAVGEVASGGIFVTSHDVSDQSAQVKAKTHIANAGTSATQFTIKQQLSFNGRLITEQTNTYTLSANESRQFEQALQVSKPKLWHPNHPHLYHLTTKVLADESLVDTVTTRIGIRSFTFDDQHQLLINGQPAFLRGVNRHQEYPHVGYATSAQADYRDAYKIKSAGFDYVRLSHYPHSKAFMDAADELGLVLIDAILGWQYYSPFPEFQQQIYQTCHDLIRRDRNHASVLAWECSLNESWMPDDFLSRLDQIIESEYPGAYSAGWQKGYDIYLQARQHRLEHYDEPKQPYNVSEYGDWEYYAQNAGLNQDAWANLKSEERTSRQLLAYGEKRLLQQATNIQEAHNDNLKTPAYSDGYWVMFDYNRGYADDLEASGVASIYRLPKYSYYFYQSQRSPQLVSDKYQSGPMVYIASDWTVDSDTQVRIFTNTDKVELYLNDKLVGQATPQATGIASELKHPPVHIKVPEFKKGTLKAKAYLQGELVATHQVATPSQATQITLSIDESGAKPVANDVIFVRAQLQDSAGNPVYDNDVAVQFALKGDASIVNPQTIVTEKGIATALVKLGANYNGMTVTASCPSTDIKPLTQAF</sequence>
<gene>
    <name evidence="9" type="ORF">C2869_21940</name>
</gene>
<accession>A0A2S0VY66</accession>
<keyword evidence="9" id="KW-0614">Plasmid</keyword>
<evidence type="ECO:0000259" key="6">
    <source>
        <dbReference type="Pfam" id="PF02836"/>
    </source>
</evidence>
<evidence type="ECO:0000259" key="7">
    <source>
        <dbReference type="Pfam" id="PF02837"/>
    </source>
</evidence>
<dbReference type="InterPro" id="IPR032311">
    <property type="entry name" value="DUF4982"/>
</dbReference>
<dbReference type="PRINTS" id="PR00132">
    <property type="entry name" value="GLHYDRLASE2"/>
</dbReference>
<dbReference type="Pfam" id="PF16355">
    <property type="entry name" value="DUF4982"/>
    <property type="match status" value="1"/>
</dbReference>
<evidence type="ECO:0000259" key="5">
    <source>
        <dbReference type="Pfam" id="PF00703"/>
    </source>
</evidence>
<dbReference type="Proteomes" id="UP000244441">
    <property type="component" value="Plasmid unnamed1"/>
</dbReference>
<evidence type="ECO:0000256" key="1">
    <source>
        <dbReference type="ARBA" id="ARBA00007401"/>
    </source>
</evidence>
<dbReference type="Gene3D" id="2.60.40.10">
    <property type="entry name" value="Immunoglobulins"/>
    <property type="match status" value="3"/>
</dbReference>
<protein>
    <submittedName>
        <fullName evidence="9">Glycoside hydrolase family 2</fullName>
    </submittedName>
</protein>
<organism evidence="9 10">
    <name type="scientific">Saccharobesus litoralis</name>
    <dbReference type="NCBI Taxonomy" id="2172099"/>
    <lineage>
        <taxon>Bacteria</taxon>
        <taxon>Pseudomonadati</taxon>
        <taxon>Pseudomonadota</taxon>
        <taxon>Gammaproteobacteria</taxon>
        <taxon>Alteromonadales</taxon>
        <taxon>Alteromonadaceae</taxon>
        <taxon>Saccharobesus</taxon>
    </lineage>
</organism>
<dbReference type="SUPFAM" id="SSF49785">
    <property type="entry name" value="Galactose-binding domain-like"/>
    <property type="match status" value="1"/>
</dbReference>
<dbReference type="PROSITE" id="PS51257">
    <property type="entry name" value="PROKAR_LIPOPROTEIN"/>
    <property type="match status" value="1"/>
</dbReference>
<dbReference type="OrthoDB" id="9758603at2"/>
<dbReference type="Gene3D" id="3.20.20.80">
    <property type="entry name" value="Glycosidases"/>
    <property type="match status" value="1"/>
</dbReference>
<reference evidence="9 10" key="1">
    <citation type="submission" date="2018-01" db="EMBL/GenBank/DDBJ databases">
        <title>Genome sequence of a Cantenovulum-like bacteria.</title>
        <authorList>
            <person name="Tan W.R."/>
            <person name="Lau N.-S."/>
            <person name="Go F."/>
            <person name="Amirul A.-A.A."/>
        </authorList>
    </citation>
    <scope>NUCLEOTIDE SEQUENCE [LARGE SCALE GENOMIC DNA]</scope>
    <source>
        <strain evidence="9 10">CCB-QB4</strain>
        <plasmid evidence="10">Plasmid unnamed1</plasmid>
    </source>
</reference>
<evidence type="ECO:0000256" key="3">
    <source>
        <dbReference type="ARBA" id="ARBA00023295"/>
    </source>
</evidence>
<dbReference type="InterPro" id="IPR008979">
    <property type="entry name" value="Galactose-bd-like_sf"/>
</dbReference>
<evidence type="ECO:0000256" key="4">
    <source>
        <dbReference type="SAM" id="SignalP"/>
    </source>
</evidence>
<evidence type="ECO:0000313" key="9">
    <source>
        <dbReference type="EMBL" id="AWB69166.1"/>
    </source>
</evidence>
<dbReference type="KEGG" id="cate:C2869_21940"/>
<feature type="domain" description="Glycosyl hydrolases family 2 sugar binding" evidence="7">
    <location>
        <begin position="81"/>
        <end position="183"/>
    </location>
</feature>
<feature type="signal peptide" evidence="4">
    <location>
        <begin position="1"/>
        <end position="22"/>
    </location>
</feature>
<dbReference type="SUPFAM" id="SSF51445">
    <property type="entry name" value="(Trans)glycosidases"/>
    <property type="match status" value="1"/>
</dbReference>
<evidence type="ECO:0000259" key="8">
    <source>
        <dbReference type="Pfam" id="PF16355"/>
    </source>
</evidence>
<dbReference type="SUPFAM" id="SSF49303">
    <property type="entry name" value="beta-Galactosidase/glucuronidase domain"/>
    <property type="match status" value="1"/>
</dbReference>
<dbReference type="GO" id="GO:0005975">
    <property type="term" value="P:carbohydrate metabolic process"/>
    <property type="evidence" value="ECO:0007669"/>
    <property type="project" value="InterPro"/>
</dbReference>
<dbReference type="Pfam" id="PF02836">
    <property type="entry name" value="Glyco_hydro_2_C"/>
    <property type="match status" value="1"/>
</dbReference>